<dbReference type="InterPro" id="IPR033749">
    <property type="entry name" value="Polyprenyl_synt_CS"/>
</dbReference>
<dbReference type="InterPro" id="IPR008949">
    <property type="entry name" value="Isoprenoid_synthase_dom_sf"/>
</dbReference>
<evidence type="ECO:0000256" key="6">
    <source>
        <dbReference type="RuleBase" id="RU004466"/>
    </source>
</evidence>
<proteinExistence type="inferred from homology"/>
<dbReference type="Gene3D" id="1.10.600.10">
    <property type="entry name" value="Farnesyl Diphosphate Synthase"/>
    <property type="match status" value="1"/>
</dbReference>
<name>A0A6N8I228_9FIRM</name>
<keyword evidence="3 6" id="KW-0808">Transferase</keyword>
<keyword evidence="8" id="KW-1185">Reference proteome</keyword>
<evidence type="ECO:0000256" key="5">
    <source>
        <dbReference type="ARBA" id="ARBA00022842"/>
    </source>
</evidence>
<keyword evidence="4" id="KW-0479">Metal-binding</keyword>
<dbReference type="SFLD" id="SFLDS00005">
    <property type="entry name" value="Isoprenoid_Synthase_Type_I"/>
    <property type="match status" value="1"/>
</dbReference>
<dbReference type="Proteomes" id="UP000469440">
    <property type="component" value="Unassembled WGS sequence"/>
</dbReference>
<keyword evidence="5" id="KW-0460">Magnesium</keyword>
<comment type="caution">
    <text evidence="7">The sequence shown here is derived from an EMBL/GenBank/DDBJ whole genome shotgun (WGS) entry which is preliminary data.</text>
</comment>
<dbReference type="OrthoDB" id="9805316at2"/>
<dbReference type="AlphaFoldDB" id="A0A6N8I228"/>
<dbReference type="SUPFAM" id="SSF48576">
    <property type="entry name" value="Terpenoid synthases"/>
    <property type="match status" value="1"/>
</dbReference>
<dbReference type="InterPro" id="IPR000092">
    <property type="entry name" value="Polyprenyl_synt"/>
</dbReference>
<sequence length="339" mass="37963">MINQDTVELIPIDDAAERVRQEMETAMSGSPSSVREYMRYLSGSHGKFIRALSVLSCADNGEGFVPPDAVRLAAAVEILHLATLVHDDVIDEADLRRGAVTLQKKYGKHTAVVCGDYLFCLALRQVSLVEDRKDYLDLEFPDYMGRVCLGELYETQNHFNFDLTVSRYLRIIDGKTAALFEASFYAGALVSRQPKKELKKYKKLGRYAGMIFQLTDDCIDFEAPEQLAQKPVQSDYEQGVVTLPLIFTFHQDASCKKKAEEHCLTHSEIDSAVRCEGGLKYTHGISEKYYNKALKILASLDAAQKKKDRLKSILDKAFRGLQPESHSSFAALSCGPVEK</sequence>
<dbReference type="GO" id="GO:0008299">
    <property type="term" value="P:isoprenoid biosynthetic process"/>
    <property type="evidence" value="ECO:0007669"/>
    <property type="project" value="InterPro"/>
</dbReference>
<dbReference type="CDD" id="cd00685">
    <property type="entry name" value="Trans_IPPS_HT"/>
    <property type="match status" value="1"/>
</dbReference>
<evidence type="ECO:0000256" key="2">
    <source>
        <dbReference type="ARBA" id="ARBA00006706"/>
    </source>
</evidence>
<dbReference type="RefSeq" id="WP_156990868.1">
    <property type="nucleotide sequence ID" value="NZ_VWXL01000074.1"/>
</dbReference>
<evidence type="ECO:0000313" key="8">
    <source>
        <dbReference type="Proteomes" id="UP000469440"/>
    </source>
</evidence>
<organism evidence="7 8">
    <name type="scientific">Caproicibacter fermentans</name>
    <dbReference type="NCBI Taxonomy" id="2576756"/>
    <lineage>
        <taxon>Bacteria</taxon>
        <taxon>Bacillati</taxon>
        <taxon>Bacillota</taxon>
        <taxon>Clostridia</taxon>
        <taxon>Eubacteriales</taxon>
        <taxon>Acutalibacteraceae</taxon>
        <taxon>Caproicibacter</taxon>
    </lineage>
</organism>
<evidence type="ECO:0000256" key="1">
    <source>
        <dbReference type="ARBA" id="ARBA00001946"/>
    </source>
</evidence>
<protein>
    <submittedName>
        <fullName evidence="7">Heptaprenyl diphosphate synthase component 2</fullName>
        <ecNumber evidence="7">2.5.1.30</ecNumber>
    </submittedName>
</protein>
<reference evidence="7 8" key="1">
    <citation type="submission" date="2019-09" db="EMBL/GenBank/DDBJ databases">
        <title>Genome sequence of Clostridium sp. EA1.</title>
        <authorList>
            <person name="Poehlein A."/>
            <person name="Bengelsdorf F.R."/>
            <person name="Daniel R."/>
        </authorList>
    </citation>
    <scope>NUCLEOTIDE SEQUENCE [LARGE SCALE GENOMIC DNA]</scope>
    <source>
        <strain evidence="7 8">EA1</strain>
    </source>
</reference>
<dbReference type="PANTHER" id="PTHR12001:SF69">
    <property type="entry name" value="ALL TRANS-POLYPRENYL-DIPHOSPHATE SYNTHASE PDSS1"/>
    <property type="match status" value="1"/>
</dbReference>
<dbReference type="GO" id="GO:0000010">
    <property type="term" value="F:heptaprenyl diphosphate synthase activity"/>
    <property type="evidence" value="ECO:0007669"/>
    <property type="project" value="UniProtKB-EC"/>
</dbReference>
<evidence type="ECO:0000256" key="3">
    <source>
        <dbReference type="ARBA" id="ARBA00022679"/>
    </source>
</evidence>
<accession>A0A6N8I228</accession>
<dbReference type="PROSITE" id="PS00723">
    <property type="entry name" value="POLYPRENYL_SYNTHASE_1"/>
    <property type="match status" value="1"/>
</dbReference>
<evidence type="ECO:0000313" key="7">
    <source>
        <dbReference type="EMBL" id="MVB11780.1"/>
    </source>
</evidence>
<evidence type="ECO:0000256" key="4">
    <source>
        <dbReference type="ARBA" id="ARBA00022723"/>
    </source>
</evidence>
<dbReference type="EMBL" id="VWXL01000074">
    <property type="protein sequence ID" value="MVB11780.1"/>
    <property type="molecule type" value="Genomic_DNA"/>
</dbReference>
<comment type="similarity">
    <text evidence="2 6">Belongs to the FPP/GGPP synthase family.</text>
</comment>
<gene>
    <name evidence="7" type="primary">hepT</name>
    <name evidence="7" type="ORF">CAFE_25050</name>
</gene>
<dbReference type="GO" id="GO:0046872">
    <property type="term" value="F:metal ion binding"/>
    <property type="evidence" value="ECO:0007669"/>
    <property type="project" value="UniProtKB-KW"/>
</dbReference>
<dbReference type="PANTHER" id="PTHR12001">
    <property type="entry name" value="GERANYLGERANYL PYROPHOSPHATE SYNTHASE"/>
    <property type="match status" value="1"/>
</dbReference>
<dbReference type="Pfam" id="PF00348">
    <property type="entry name" value="polyprenyl_synt"/>
    <property type="match status" value="1"/>
</dbReference>
<comment type="cofactor">
    <cofactor evidence="1">
        <name>Mg(2+)</name>
        <dbReference type="ChEBI" id="CHEBI:18420"/>
    </cofactor>
</comment>
<dbReference type="EC" id="2.5.1.30" evidence="7"/>